<dbReference type="InterPro" id="IPR036397">
    <property type="entry name" value="RNaseH_sf"/>
</dbReference>
<sequence length="138" mass="16031">MVNRNLSQLLRCFVGKNPKSWEEWLPHIEFAYNKVVNKTASHTPFELVYGFNPLSPLDLVSLPMASIANPDGLSKAQFYGKEGKVFEKGDLVWVHFRKERFTTLRKSELSPTRGWTFPNVVEDQRQCLCSRYAPRIQR</sequence>
<dbReference type="Proteomes" id="UP000257109">
    <property type="component" value="Unassembled WGS sequence"/>
</dbReference>
<dbReference type="GO" id="GO:0003676">
    <property type="term" value="F:nucleic acid binding"/>
    <property type="evidence" value="ECO:0007669"/>
    <property type="project" value="InterPro"/>
</dbReference>
<organism evidence="1 2">
    <name type="scientific">Mucuna pruriens</name>
    <name type="common">Velvet bean</name>
    <name type="synonym">Dolichos pruriens</name>
    <dbReference type="NCBI Taxonomy" id="157652"/>
    <lineage>
        <taxon>Eukaryota</taxon>
        <taxon>Viridiplantae</taxon>
        <taxon>Streptophyta</taxon>
        <taxon>Embryophyta</taxon>
        <taxon>Tracheophyta</taxon>
        <taxon>Spermatophyta</taxon>
        <taxon>Magnoliopsida</taxon>
        <taxon>eudicotyledons</taxon>
        <taxon>Gunneridae</taxon>
        <taxon>Pentapetalae</taxon>
        <taxon>rosids</taxon>
        <taxon>fabids</taxon>
        <taxon>Fabales</taxon>
        <taxon>Fabaceae</taxon>
        <taxon>Papilionoideae</taxon>
        <taxon>50 kb inversion clade</taxon>
        <taxon>NPAAA clade</taxon>
        <taxon>indigoferoid/millettioid clade</taxon>
        <taxon>Phaseoleae</taxon>
        <taxon>Mucuna</taxon>
    </lineage>
</organism>
<comment type="caution">
    <text evidence="1">The sequence shown here is derived from an EMBL/GenBank/DDBJ whole genome shotgun (WGS) entry which is preliminary data.</text>
</comment>
<evidence type="ECO:0000313" key="2">
    <source>
        <dbReference type="Proteomes" id="UP000257109"/>
    </source>
</evidence>
<protein>
    <submittedName>
        <fullName evidence="1">Uncharacterized protein</fullName>
    </submittedName>
</protein>
<evidence type="ECO:0000313" key="1">
    <source>
        <dbReference type="EMBL" id="RDX85989.1"/>
    </source>
</evidence>
<gene>
    <name evidence="1" type="ORF">CR513_32763</name>
</gene>
<dbReference type="Gene3D" id="3.30.420.10">
    <property type="entry name" value="Ribonuclease H-like superfamily/Ribonuclease H"/>
    <property type="match status" value="1"/>
</dbReference>
<name>A0A371G5Y8_MUCPR</name>
<proteinExistence type="predicted"/>
<keyword evidence="2" id="KW-1185">Reference proteome</keyword>
<dbReference type="OrthoDB" id="1935586at2759"/>
<feature type="non-terminal residue" evidence="1">
    <location>
        <position position="1"/>
    </location>
</feature>
<dbReference type="PANTHER" id="PTHR35046">
    <property type="entry name" value="ZINC KNUCKLE (CCHC-TYPE) FAMILY PROTEIN"/>
    <property type="match status" value="1"/>
</dbReference>
<dbReference type="AlphaFoldDB" id="A0A371G5Y8"/>
<reference evidence="1" key="1">
    <citation type="submission" date="2018-05" db="EMBL/GenBank/DDBJ databases">
        <title>Draft genome of Mucuna pruriens seed.</title>
        <authorList>
            <person name="Nnadi N.E."/>
            <person name="Vos R."/>
            <person name="Hasami M.H."/>
            <person name="Devisetty U.K."/>
            <person name="Aguiy J.C."/>
        </authorList>
    </citation>
    <scope>NUCLEOTIDE SEQUENCE [LARGE SCALE GENOMIC DNA]</scope>
    <source>
        <strain evidence="1">JCA_2017</strain>
    </source>
</reference>
<dbReference type="EMBL" id="QJKJ01006649">
    <property type="protein sequence ID" value="RDX85989.1"/>
    <property type="molecule type" value="Genomic_DNA"/>
</dbReference>
<dbReference type="PANTHER" id="PTHR35046:SF26">
    <property type="entry name" value="RNA-DIRECTED DNA POLYMERASE"/>
    <property type="match status" value="1"/>
</dbReference>
<accession>A0A371G5Y8</accession>